<feature type="transmembrane region" description="Helical" evidence="5">
    <location>
        <begin position="542"/>
        <end position="565"/>
    </location>
</feature>
<evidence type="ECO:0000256" key="1">
    <source>
        <dbReference type="ARBA" id="ARBA00012452"/>
    </source>
</evidence>
<keyword evidence="5" id="KW-1133">Transmembrane helix</keyword>
<proteinExistence type="inferred from homology"/>
<dbReference type="SUPFAM" id="SSF52833">
    <property type="entry name" value="Thioredoxin-like"/>
    <property type="match status" value="2"/>
</dbReference>
<dbReference type="InterPro" id="IPR036249">
    <property type="entry name" value="Thioredoxin-like_sf"/>
</dbReference>
<protein>
    <recommendedName>
        <fullName evidence="1">glutathione transferase</fullName>
        <ecNumber evidence="1">2.5.1.18</ecNumber>
    </recommendedName>
</protein>
<evidence type="ECO:0000256" key="5">
    <source>
        <dbReference type="SAM" id="Phobius"/>
    </source>
</evidence>
<dbReference type="CDD" id="cd03058">
    <property type="entry name" value="GST_N_Tau"/>
    <property type="match status" value="1"/>
</dbReference>
<keyword evidence="5" id="KW-0472">Membrane</keyword>
<dbReference type="PANTHER" id="PTHR13322:SF2">
    <property type="entry name" value="INTEGRATOR COMPLEX SUBUNIT 7"/>
    <property type="match status" value="1"/>
</dbReference>
<evidence type="ECO:0000256" key="2">
    <source>
        <dbReference type="ARBA" id="ARBA00022679"/>
    </source>
</evidence>
<dbReference type="PANTHER" id="PTHR13322">
    <property type="entry name" value="C1ORF73 PROTEIN"/>
    <property type="match status" value="1"/>
</dbReference>
<dbReference type="InterPro" id="IPR004045">
    <property type="entry name" value="Glutathione_S-Trfase_N"/>
</dbReference>
<evidence type="ECO:0000256" key="3">
    <source>
        <dbReference type="ARBA" id="ARBA00025743"/>
    </source>
</evidence>
<dbReference type="Pfam" id="PF02798">
    <property type="entry name" value="GST_N"/>
    <property type="match status" value="1"/>
</dbReference>
<dbReference type="Proteomes" id="UP000250235">
    <property type="component" value="Unassembled WGS sequence"/>
</dbReference>
<keyword evidence="2" id="KW-0808">Transferase</keyword>
<comment type="similarity">
    <text evidence="3">Belongs to the GST superfamily. Tau family.</text>
</comment>
<dbReference type="FunFam" id="3.40.30.10:FF:000044">
    <property type="entry name" value="Glutathione S-transferase GSTU6"/>
    <property type="match status" value="1"/>
</dbReference>
<evidence type="ECO:0000313" key="7">
    <source>
        <dbReference type="EMBL" id="KZV52072.1"/>
    </source>
</evidence>
<evidence type="ECO:0000256" key="4">
    <source>
        <dbReference type="ARBA" id="ARBA00047960"/>
    </source>
</evidence>
<name>A0A2Z7CY70_9LAMI</name>
<gene>
    <name evidence="7" type="ORF">F511_42225</name>
</gene>
<dbReference type="Pfam" id="PF22966">
    <property type="entry name" value="INTS7_C_plants"/>
    <property type="match status" value="1"/>
</dbReference>
<keyword evidence="5" id="KW-0812">Transmembrane</keyword>
<sequence length="879" mass="98863">MAEVKVLGYWRSPFSLRVEMALKLKGIEYEYIEEDMNNKSTLLLESNPVHKKVPVLLHNGKPIAESLVILESNPVHKKVPVLLHNGKPIAESLVILEYINETWENGPSILPRSPYDRAMAPASVLSDLTEKILGRADIISGRTDTSLVCKVISFALDRIFFLLTPMVAVEQHAFSSELEIKSFLNLLFVLVEKHSYHCFLVLKEIHLFIGKLTSKLENVMDTEETPSASHEPVKSRLMLYVLKILVACLKNIGDIDTEIYEVLESLKFLAEKMSQSSYFGTDGSMTYFLLFHLYANYIYMIEKFTSSSKISSSLYVDAVIHPDMSTINWVKKILVSNSYWSAYKVGKVAVCQGAWSTAAFIFEQLMNVVQSASTFCWLKSLVQFSTSGKQMQSLFLLDQSTSTCPSEINFAERQGTGWKVKHKYMDILLGTHNMLLASEELLSTSDVGHLFSFQIWFLTIRAKFIRTVVDMMKLLDTISCTTNDQPPGEQLESCILFPCNSASHTHGSLICTLIEVSYRMKKLAQELDLLILSSIGMDRQSVMIIAALAFSCSLLSFTAGFAFLIPKLHTSRKFQTYKSGNSEDQFLALLVQDLAGRLRQNDAHIRRDLLYLLKSFQNYNGHSFLRFQTQTSVAGYESRVLRKLCEDSITVIVSLQKEVSQVRQDGDGVVQTIDDGCQLLLNVISKLFSISFRTPNHFFRVRPAASFELFVVDADGKRLDNISVLSGFHLSLSLCFQLKNFPSGLRGPPSKVCCILNCKPHCQITEIGDCKGKAHFSGQDQEIDAMMGLNEKLYRYVIGPEESRRYQVDDLCMVTEYVSFELNEQGQGFASCLLDVSTFPVGPHKIKWLSGFIDGGGSYRCLLPPKAGMSFIVKDATHV</sequence>
<dbReference type="EC" id="2.5.1.18" evidence="1"/>
<dbReference type="InterPro" id="IPR033060">
    <property type="entry name" value="INTS7"/>
</dbReference>
<comment type="catalytic activity">
    <reaction evidence="4">
        <text>RX + glutathione = an S-substituted glutathione + a halide anion + H(+)</text>
        <dbReference type="Rhea" id="RHEA:16437"/>
        <dbReference type="ChEBI" id="CHEBI:15378"/>
        <dbReference type="ChEBI" id="CHEBI:16042"/>
        <dbReference type="ChEBI" id="CHEBI:17792"/>
        <dbReference type="ChEBI" id="CHEBI:57925"/>
        <dbReference type="ChEBI" id="CHEBI:90779"/>
        <dbReference type="EC" id="2.5.1.18"/>
    </reaction>
</comment>
<dbReference type="InterPro" id="IPR055195">
    <property type="entry name" value="INTS7_C_plant"/>
</dbReference>
<dbReference type="PROSITE" id="PS50404">
    <property type="entry name" value="GST_NTER"/>
    <property type="match status" value="1"/>
</dbReference>
<organism evidence="7 8">
    <name type="scientific">Dorcoceras hygrometricum</name>
    <dbReference type="NCBI Taxonomy" id="472368"/>
    <lineage>
        <taxon>Eukaryota</taxon>
        <taxon>Viridiplantae</taxon>
        <taxon>Streptophyta</taxon>
        <taxon>Embryophyta</taxon>
        <taxon>Tracheophyta</taxon>
        <taxon>Spermatophyta</taxon>
        <taxon>Magnoliopsida</taxon>
        <taxon>eudicotyledons</taxon>
        <taxon>Gunneridae</taxon>
        <taxon>Pentapetalae</taxon>
        <taxon>asterids</taxon>
        <taxon>lamiids</taxon>
        <taxon>Lamiales</taxon>
        <taxon>Gesneriaceae</taxon>
        <taxon>Didymocarpoideae</taxon>
        <taxon>Trichosporeae</taxon>
        <taxon>Loxocarpinae</taxon>
        <taxon>Dorcoceras</taxon>
    </lineage>
</organism>
<keyword evidence="8" id="KW-1185">Reference proteome</keyword>
<dbReference type="EMBL" id="KQ991229">
    <property type="protein sequence ID" value="KZV52072.1"/>
    <property type="molecule type" value="Genomic_DNA"/>
</dbReference>
<reference evidence="7 8" key="1">
    <citation type="journal article" date="2015" name="Proc. Natl. Acad. Sci. U.S.A.">
        <title>The resurrection genome of Boea hygrometrica: A blueprint for survival of dehydration.</title>
        <authorList>
            <person name="Xiao L."/>
            <person name="Yang G."/>
            <person name="Zhang L."/>
            <person name="Yang X."/>
            <person name="Zhao S."/>
            <person name="Ji Z."/>
            <person name="Zhou Q."/>
            <person name="Hu M."/>
            <person name="Wang Y."/>
            <person name="Chen M."/>
            <person name="Xu Y."/>
            <person name="Jin H."/>
            <person name="Xiao X."/>
            <person name="Hu G."/>
            <person name="Bao F."/>
            <person name="Hu Y."/>
            <person name="Wan P."/>
            <person name="Li L."/>
            <person name="Deng X."/>
            <person name="Kuang T."/>
            <person name="Xiang C."/>
            <person name="Zhu J.K."/>
            <person name="Oliver M.J."/>
            <person name="He Y."/>
        </authorList>
    </citation>
    <scope>NUCLEOTIDE SEQUENCE [LARGE SCALE GENOMIC DNA]</scope>
    <source>
        <strain evidence="8">cv. XS01</strain>
    </source>
</reference>
<dbReference type="GO" id="GO:0004364">
    <property type="term" value="F:glutathione transferase activity"/>
    <property type="evidence" value="ECO:0007669"/>
    <property type="project" value="UniProtKB-EC"/>
</dbReference>
<dbReference type="Gene3D" id="3.40.30.10">
    <property type="entry name" value="Glutaredoxin"/>
    <property type="match status" value="2"/>
</dbReference>
<evidence type="ECO:0000259" key="6">
    <source>
        <dbReference type="PROSITE" id="PS50404"/>
    </source>
</evidence>
<dbReference type="Pfam" id="PF24437">
    <property type="entry name" value="INTS7_HB"/>
    <property type="match status" value="1"/>
</dbReference>
<dbReference type="InterPro" id="IPR056517">
    <property type="entry name" value="INTS7_HB"/>
</dbReference>
<feature type="domain" description="GST N-terminal" evidence="6">
    <location>
        <begin position="2"/>
        <end position="107"/>
    </location>
</feature>
<dbReference type="GO" id="GO:0032039">
    <property type="term" value="C:integrator complex"/>
    <property type="evidence" value="ECO:0007669"/>
    <property type="project" value="InterPro"/>
</dbReference>
<dbReference type="OrthoDB" id="1921953at2759"/>
<evidence type="ECO:0000313" key="8">
    <source>
        <dbReference type="Proteomes" id="UP000250235"/>
    </source>
</evidence>
<dbReference type="AlphaFoldDB" id="A0A2Z7CY70"/>
<accession>A0A2Z7CY70</accession>
<dbReference type="GO" id="GO:0034472">
    <property type="term" value="P:snRNA 3'-end processing"/>
    <property type="evidence" value="ECO:0007669"/>
    <property type="project" value="TreeGrafter"/>
</dbReference>